<keyword evidence="3" id="KW-1185">Reference proteome</keyword>
<feature type="signal peptide" evidence="1">
    <location>
        <begin position="1"/>
        <end position="20"/>
    </location>
</feature>
<protein>
    <recommendedName>
        <fullName evidence="4">DUF2059 domain-containing protein</fullName>
    </recommendedName>
</protein>
<evidence type="ECO:0000313" key="3">
    <source>
        <dbReference type="Proteomes" id="UP000231259"/>
    </source>
</evidence>
<evidence type="ECO:0008006" key="4">
    <source>
        <dbReference type="Google" id="ProtNLM"/>
    </source>
</evidence>
<comment type="caution">
    <text evidence="2">The sequence shown here is derived from an EMBL/GenBank/DDBJ whole genome shotgun (WGS) entry which is preliminary data.</text>
</comment>
<dbReference type="RefSeq" id="WP_099911619.1">
    <property type="nucleotide sequence ID" value="NZ_AWWI01000100.1"/>
</dbReference>
<evidence type="ECO:0000313" key="2">
    <source>
        <dbReference type="EMBL" id="PIL19452.1"/>
    </source>
</evidence>
<dbReference type="OrthoDB" id="7841298at2"/>
<dbReference type="AlphaFoldDB" id="A0A2G8RD47"/>
<dbReference type="Proteomes" id="UP000231259">
    <property type="component" value="Unassembled WGS sequence"/>
</dbReference>
<gene>
    <name evidence="2" type="ORF">P775_15030</name>
</gene>
<organism evidence="2 3">
    <name type="scientific">Puniceibacterium antarcticum</name>
    <dbReference type="NCBI Taxonomy" id="1206336"/>
    <lineage>
        <taxon>Bacteria</taxon>
        <taxon>Pseudomonadati</taxon>
        <taxon>Pseudomonadota</taxon>
        <taxon>Alphaproteobacteria</taxon>
        <taxon>Rhodobacterales</taxon>
        <taxon>Paracoccaceae</taxon>
        <taxon>Puniceibacterium</taxon>
    </lineage>
</organism>
<sequence length="269" mass="29209">MFARLSAIAIAAVTAWPVWAAPSDDLLKALGVDQIIAVMRTEGLEYGDELAQDMLPGGRSPAWSAAVSSIYDTDQMYDTVRDGVAQSLGDQDLTPLLDYLGTEEGKRVVALEIDARQALVEPAAEDVARSTFRDLDGTGNPRLAQLDRLVDANDLVEANVTGALNASYNFYTGLAEGGALEMSEDEILSDVWDQEEETRQDTREWLYGYMLLAYGPLSNEALGEYIDISSSEAGQAMNRALFTGFNTMYDNISRQLGLAAAGQMQAQDL</sequence>
<name>A0A2G8RD47_9RHOB</name>
<feature type="chain" id="PRO_5013721923" description="DUF2059 domain-containing protein" evidence="1">
    <location>
        <begin position="21"/>
        <end position="269"/>
    </location>
</feature>
<accession>A0A2G8RD47</accession>
<evidence type="ECO:0000256" key="1">
    <source>
        <dbReference type="SAM" id="SignalP"/>
    </source>
</evidence>
<reference evidence="2 3" key="1">
    <citation type="submission" date="2013-09" db="EMBL/GenBank/DDBJ databases">
        <title>Genome sequencing of Phaeobacter antarcticus sp. nov. SM1211.</title>
        <authorList>
            <person name="Zhang X.-Y."/>
            <person name="Liu C."/>
            <person name="Chen X.-L."/>
            <person name="Xie B.-B."/>
            <person name="Qin Q.-L."/>
            <person name="Rong J.-C."/>
            <person name="Zhang Y.-Z."/>
        </authorList>
    </citation>
    <scope>NUCLEOTIDE SEQUENCE [LARGE SCALE GENOMIC DNA]</scope>
    <source>
        <strain evidence="2 3">SM1211</strain>
    </source>
</reference>
<proteinExistence type="predicted"/>
<dbReference type="EMBL" id="AWWI01000100">
    <property type="protein sequence ID" value="PIL19452.1"/>
    <property type="molecule type" value="Genomic_DNA"/>
</dbReference>
<keyword evidence="1" id="KW-0732">Signal</keyword>